<accession>A0AA36FXZ3</accession>
<dbReference type="GO" id="GO:0006429">
    <property type="term" value="P:leucyl-tRNA aminoacylation"/>
    <property type="evidence" value="ECO:0007669"/>
    <property type="project" value="InterPro"/>
</dbReference>
<keyword evidence="16" id="KW-1185">Reference proteome</keyword>
<dbReference type="EC" id="6.1.1.4" evidence="2"/>
<evidence type="ECO:0000256" key="7">
    <source>
        <dbReference type="ARBA" id="ARBA00023146"/>
    </source>
</evidence>
<dbReference type="Gene3D" id="3.40.50.620">
    <property type="entry name" value="HUPs"/>
    <property type="match status" value="1"/>
</dbReference>
<reference evidence="15" key="1">
    <citation type="submission" date="2023-06" db="EMBL/GenBank/DDBJ databases">
        <authorList>
            <person name="Delattre M."/>
        </authorList>
    </citation>
    <scope>NUCLEOTIDE SEQUENCE</scope>
    <source>
        <strain evidence="15">AF72</strain>
    </source>
</reference>
<dbReference type="InterPro" id="IPR015413">
    <property type="entry name" value="Methionyl/Leucyl_tRNA_Synth"/>
</dbReference>
<dbReference type="PANTHER" id="PTHR45794">
    <property type="entry name" value="LEUCYL-TRNA SYNTHETASE"/>
    <property type="match status" value="1"/>
</dbReference>
<evidence type="ECO:0000256" key="2">
    <source>
        <dbReference type="ARBA" id="ARBA00013164"/>
    </source>
</evidence>
<dbReference type="Pfam" id="PF08264">
    <property type="entry name" value="Anticodon_1"/>
    <property type="match status" value="1"/>
</dbReference>
<dbReference type="InterPro" id="IPR014729">
    <property type="entry name" value="Rossmann-like_a/b/a_fold"/>
</dbReference>
<feature type="non-terminal residue" evidence="15">
    <location>
        <position position="1044"/>
    </location>
</feature>
<dbReference type="InterPro" id="IPR055416">
    <property type="entry name" value="RBD_LARS1"/>
</dbReference>
<comment type="similarity">
    <text evidence="1 10">Belongs to the class-I aminoacyl-tRNA synthetase family.</text>
</comment>
<feature type="domain" description="Leucine--tRNA ligase RagD-binding" evidence="14">
    <location>
        <begin position="918"/>
        <end position="988"/>
    </location>
</feature>
<evidence type="ECO:0000256" key="5">
    <source>
        <dbReference type="ARBA" id="ARBA00022840"/>
    </source>
</evidence>
<evidence type="ECO:0000256" key="10">
    <source>
        <dbReference type="RuleBase" id="RU363035"/>
    </source>
</evidence>
<dbReference type="GO" id="GO:0004823">
    <property type="term" value="F:leucine-tRNA ligase activity"/>
    <property type="evidence" value="ECO:0007669"/>
    <property type="project" value="UniProtKB-EC"/>
</dbReference>
<keyword evidence="7 10" id="KW-0030">Aminoacyl-tRNA synthetase</keyword>
<feature type="domain" description="Methionyl/Valyl/Leucyl/Isoleucyl-tRNA synthetase anticodon-binding" evidence="12">
    <location>
        <begin position="776"/>
        <end position="902"/>
    </location>
</feature>
<dbReference type="Gene3D" id="3.30.2320.20">
    <property type="entry name" value="Class I aminoacyl-tRNA synthetases (RS)"/>
    <property type="match status" value="1"/>
</dbReference>
<dbReference type="Pfam" id="PF00133">
    <property type="entry name" value="tRNA-synt_1"/>
    <property type="match status" value="1"/>
</dbReference>
<keyword evidence="6 10" id="KW-0648">Protein biosynthesis</keyword>
<name>A0AA36FXZ3_9BILA</name>
<evidence type="ECO:0000259" key="12">
    <source>
        <dbReference type="Pfam" id="PF08264"/>
    </source>
</evidence>
<dbReference type="SUPFAM" id="SSF50677">
    <property type="entry name" value="ValRS/IleRS/LeuRS editing domain"/>
    <property type="match status" value="1"/>
</dbReference>
<dbReference type="AlphaFoldDB" id="A0AA36FXZ3"/>
<comment type="caution">
    <text evidence="15">The sequence shown here is derived from an EMBL/GenBank/DDBJ whole genome shotgun (WGS) entry which is preliminary data.</text>
</comment>
<dbReference type="InterPro" id="IPR009008">
    <property type="entry name" value="Val/Leu/Ile-tRNA-synth_edit"/>
</dbReference>
<evidence type="ECO:0000256" key="3">
    <source>
        <dbReference type="ARBA" id="ARBA00022598"/>
    </source>
</evidence>
<dbReference type="GO" id="GO:0002161">
    <property type="term" value="F:aminoacyl-tRNA deacylase activity"/>
    <property type="evidence" value="ECO:0007669"/>
    <property type="project" value="InterPro"/>
</dbReference>
<feature type="domain" description="Aminoacyl-tRNA synthetase class Ia" evidence="11">
    <location>
        <begin position="20"/>
        <end position="101"/>
    </location>
</feature>
<dbReference type="Pfam" id="PF24810">
    <property type="entry name" value="RBD_LARS1"/>
    <property type="match status" value="1"/>
</dbReference>
<evidence type="ECO:0000259" key="14">
    <source>
        <dbReference type="Pfam" id="PF24810"/>
    </source>
</evidence>
<dbReference type="InterPro" id="IPR001412">
    <property type="entry name" value="aa-tRNA-synth_I_CS"/>
</dbReference>
<evidence type="ECO:0000256" key="9">
    <source>
        <dbReference type="ARBA" id="ARBA00047469"/>
    </source>
</evidence>
<dbReference type="Gene3D" id="3.90.740.10">
    <property type="entry name" value="Valyl/Leucyl/Isoleucyl-tRNA synthetase, editing domain"/>
    <property type="match status" value="1"/>
</dbReference>
<proteinExistence type="inferred from homology"/>
<dbReference type="InterPro" id="IPR002300">
    <property type="entry name" value="aa-tRNA-synth_Ia"/>
</dbReference>
<organism evidence="15 16">
    <name type="scientific">Mesorhabditis spiculigera</name>
    <dbReference type="NCBI Taxonomy" id="96644"/>
    <lineage>
        <taxon>Eukaryota</taxon>
        <taxon>Metazoa</taxon>
        <taxon>Ecdysozoa</taxon>
        <taxon>Nematoda</taxon>
        <taxon>Chromadorea</taxon>
        <taxon>Rhabditida</taxon>
        <taxon>Rhabditina</taxon>
        <taxon>Rhabditomorpha</taxon>
        <taxon>Rhabditoidea</taxon>
        <taxon>Rhabditidae</taxon>
        <taxon>Mesorhabditinae</taxon>
        <taxon>Mesorhabditis</taxon>
    </lineage>
</organism>
<dbReference type="FunFam" id="3.40.50.620:FF:000326">
    <property type="entry name" value="Leucine--tRNA ligase, cytoplasmic"/>
    <property type="match status" value="1"/>
</dbReference>
<dbReference type="InterPro" id="IPR004493">
    <property type="entry name" value="Leu-tRNA-synth_Ia_arc/euk"/>
</dbReference>
<keyword evidence="3 10" id="KW-0436">Ligase</keyword>
<dbReference type="NCBIfam" id="TIGR00395">
    <property type="entry name" value="leuS_arch"/>
    <property type="match status" value="1"/>
</dbReference>
<dbReference type="CDD" id="cd07959">
    <property type="entry name" value="Anticodon_Ia_Leu_AEc"/>
    <property type="match status" value="1"/>
</dbReference>
<evidence type="ECO:0000256" key="4">
    <source>
        <dbReference type="ARBA" id="ARBA00022741"/>
    </source>
</evidence>
<evidence type="ECO:0000256" key="8">
    <source>
        <dbReference type="ARBA" id="ARBA00030520"/>
    </source>
</evidence>
<protein>
    <recommendedName>
        <fullName evidence="2">leucine--tRNA ligase</fullName>
        <ecNumber evidence="2">6.1.1.4</ecNumber>
    </recommendedName>
    <alternativeName>
        <fullName evidence="8">Leucyl-tRNA synthetase</fullName>
    </alternativeName>
</protein>
<evidence type="ECO:0000259" key="13">
    <source>
        <dbReference type="Pfam" id="PF09334"/>
    </source>
</evidence>
<keyword evidence="5 10" id="KW-0067">ATP-binding</keyword>
<keyword evidence="4 10" id="KW-0547">Nucleotide-binding</keyword>
<dbReference type="EMBL" id="CATQJA010002595">
    <property type="protein sequence ID" value="CAJ0572278.1"/>
    <property type="molecule type" value="Genomic_DNA"/>
</dbReference>
<dbReference type="SUPFAM" id="SSF47323">
    <property type="entry name" value="Anticodon-binding domain of a subclass of class I aminoacyl-tRNA synthetases"/>
    <property type="match status" value="1"/>
</dbReference>
<dbReference type="InterPro" id="IPR013155">
    <property type="entry name" value="M/V/L/I-tRNA-synth_anticd-bd"/>
</dbReference>
<evidence type="ECO:0000256" key="6">
    <source>
        <dbReference type="ARBA" id="ARBA00022917"/>
    </source>
</evidence>
<dbReference type="PROSITE" id="PS00178">
    <property type="entry name" value="AA_TRNA_LIGASE_I"/>
    <property type="match status" value="1"/>
</dbReference>
<gene>
    <name evidence="15" type="ORF">MSPICULIGERA_LOCUS10667</name>
</gene>
<evidence type="ECO:0000256" key="1">
    <source>
        <dbReference type="ARBA" id="ARBA00005594"/>
    </source>
</evidence>
<dbReference type="SUPFAM" id="SSF52374">
    <property type="entry name" value="Nucleotidylyl transferase"/>
    <property type="match status" value="1"/>
</dbReference>
<dbReference type="PANTHER" id="PTHR45794:SF1">
    <property type="entry name" value="LEUCINE--TRNA LIGASE, CYTOPLASMIC"/>
    <property type="match status" value="1"/>
</dbReference>
<evidence type="ECO:0000313" key="15">
    <source>
        <dbReference type="EMBL" id="CAJ0572278.1"/>
    </source>
</evidence>
<dbReference type="GO" id="GO:0005524">
    <property type="term" value="F:ATP binding"/>
    <property type="evidence" value="ECO:0007669"/>
    <property type="project" value="UniProtKB-KW"/>
</dbReference>
<dbReference type="InterPro" id="IPR009080">
    <property type="entry name" value="tRNAsynth_Ia_anticodon-bd"/>
</dbReference>
<dbReference type="Proteomes" id="UP001177023">
    <property type="component" value="Unassembled WGS sequence"/>
</dbReference>
<sequence length="1044" mass="118649">MAVPAERKKVAALLAAEARIQEKWYNAGVFESDAAEDLTNKEKYLTTFPFPYMNGRLHLGHAFTVSKCEFAVGFQRMNGKRCLFPFGLHCTGMPIKACADKLKREIEVYGNPPVFPVEEEVKVEEKNAIDEIIKDKSKGKKSKAVAKTGGAKYQWQIMQSMGLNDDEIQKFADAHYWLEYFPPHCIADLKKMGIDWRRSFITTDVNPYFDSFVRWQFLKLRDANKIEFGKRYTVYSPKDGQPCMDHDRASGEGVGPQEYTLIKLKVVAPLPKALAAITQPIFLVAATLRPETMYGQTNCYIHPDINYSAFYVGEKEDQVYIATARSARNIAYQGYTPEFGVVRYVEGLEKLPGKDILGAALEAPLSHYPKVYALPMLTIKDDKGTGVVTSKKKPLREKYGITDEMVLPYEPVPIIEIEGLGKLAAVEMCARLKIESQNEKGQAGGGQEGGVMLVGKYAGKKTAEVKPQIQADLFAAGQAQKYVEPEKKVMSRSGEECVVALCDQWYLNYRDPEWKLQAKKALEKLDTYSEEVRKSFDYTIDWLHEYACCRSYGLGSRLPWDEQWLIESLSDSTIYNCYYTISHLLQGGSLEGSKPGPLGVEAKQLSNDCWDYIYLGKPYNASTMPVAEEKLKKLRHEFLYWYPIDMRVSGKDLVTNHLTYLLFIHTAIWSDQPEFWPNSIRANGHLLINNEKMSKSTGNFLTLEDGIEKFSADGMRLSLADAGDTVEDANFVFDMADAAILRLYNLLEWVKEMLELREKKGFRSHSNTHFIDRVFDCEMATLVPETKKHYEATNFKEAVVSGFFKFQAARNRYRDVCGKDSEMDEERIFRFIRYQALILAPICPHVAEQIWELLGEKDFIVNQQFPVVETSADVEILEKWNYFQEALTEFREKRTNLLNPKKKGAAVPEPPTSAVIYIAKDYPGWQRRVLEILGELYATGNGTLPDNKQLATLIMKEESLKKHGKKTMPFVQVVRERLGVKGASVLSTSSMFDQAAIFEQNLEYLLSNLQLKEVSIRHTDEPDVGAVYQENATPGHPMIEFPAN</sequence>
<dbReference type="Gene3D" id="1.10.730.10">
    <property type="entry name" value="Isoleucyl-tRNA Synthetase, Domain 1"/>
    <property type="match status" value="1"/>
</dbReference>
<dbReference type="Gene3D" id="1.10.10.720">
    <property type="entry name" value="leucyl-tRNA synthetase"/>
    <property type="match status" value="1"/>
</dbReference>
<comment type="catalytic activity">
    <reaction evidence="9">
        <text>tRNA(Leu) + L-leucine + ATP = L-leucyl-tRNA(Leu) + AMP + diphosphate</text>
        <dbReference type="Rhea" id="RHEA:11688"/>
        <dbReference type="Rhea" id="RHEA-COMP:9613"/>
        <dbReference type="Rhea" id="RHEA-COMP:9622"/>
        <dbReference type="ChEBI" id="CHEBI:30616"/>
        <dbReference type="ChEBI" id="CHEBI:33019"/>
        <dbReference type="ChEBI" id="CHEBI:57427"/>
        <dbReference type="ChEBI" id="CHEBI:78442"/>
        <dbReference type="ChEBI" id="CHEBI:78494"/>
        <dbReference type="ChEBI" id="CHEBI:456215"/>
        <dbReference type="EC" id="6.1.1.4"/>
    </reaction>
</comment>
<evidence type="ECO:0000259" key="11">
    <source>
        <dbReference type="Pfam" id="PF00133"/>
    </source>
</evidence>
<evidence type="ECO:0000313" key="16">
    <source>
        <dbReference type="Proteomes" id="UP001177023"/>
    </source>
</evidence>
<feature type="domain" description="Methionyl/Leucyl tRNA synthetase" evidence="13">
    <location>
        <begin position="646"/>
        <end position="734"/>
    </location>
</feature>
<dbReference type="Pfam" id="PF09334">
    <property type="entry name" value="tRNA-synt_1g"/>
    <property type="match status" value="1"/>
</dbReference>
<dbReference type="FunFam" id="3.90.740.10:FF:000001">
    <property type="entry name" value="Leucine--tRNA ligase, cytoplasmic"/>
    <property type="match status" value="1"/>
</dbReference>